<reference evidence="1" key="1">
    <citation type="submission" date="2020-11" db="EMBL/GenBank/DDBJ databases">
        <authorList>
            <consortium name="DOE Joint Genome Institute"/>
            <person name="Ahrendt S."/>
            <person name="Riley R."/>
            <person name="Andreopoulos W."/>
            <person name="Labutti K."/>
            <person name="Pangilinan J."/>
            <person name="Ruiz-Duenas F.J."/>
            <person name="Barrasa J.M."/>
            <person name="Sanchez-Garcia M."/>
            <person name="Camarero S."/>
            <person name="Miyauchi S."/>
            <person name="Serrano A."/>
            <person name="Linde D."/>
            <person name="Babiker R."/>
            <person name="Drula E."/>
            <person name="Ayuso-Fernandez I."/>
            <person name="Pacheco R."/>
            <person name="Padilla G."/>
            <person name="Ferreira P."/>
            <person name="Barriuso J."/>
            <person name="Kellner H."/>
            <person name="Castanera R."/>
            <person name="Alfaro M."/>
            <person name="Ramirez L."/>
            <person name="Pisabarro A.G."/>
            <person name="Kuo A."/>
            <person name="Tritt A."/>
            <person name="Lipzen A."/>
            <person name="He G."/>
            <person name="Yan M."/>
            <person name="Ng V."/>
            <person name="Cullen D."/>
            <person name="Martin F."/>
            <person name="Rosso M.-N."/>
            <person name="Henrissat B."/>
            <person name="Hibbett D."/>
            <person name="Martinez A.T."/>
            <person name="Grigoriev I.V."/>
        </authorList>
    </citation>
    <scope>NUCLEOTIDE SEQUENCE</scope>
    <source>
        <strain evidence="1">ATCC 90797</strain>
    </source>
</reference>
<keyword evidence="2" id="KW-1185">Reference proteome</keyword>
<gene>
    <name evidence="1" type="ORF">BDN71DRAFT_1433241</name>
</gene>
<dbReference type="OrthoDB" id="3051161at2759"/>
<accession>A0A9P5ZTL7</accession>
<proteinExistence type="predicted"/>
<protein>
    <submittedName>
        <fullName evidence="1">Uncharacterized protein</fullName>
    </submittedName>
</protein>
<dbReference type="Proteomes" id="UP000807025">
    <property type="component" value="Unassembled WGS sequence"/>
</dbReference>
<evidence type="ECO:0000313" key="2">
    <source>
        <dbReference type="Proteomes" id="UP000807025"/>
    </source>
</evidence>
<sequence length="327" mass="36553">MPVMPTPDEYLQTVPSGILCDFHDKVFSQDFIEENSLLFLTSNWAILLISKLESFIREKGSAGNPFILTSSQPLFPLVQPRHIDPDAQRHIVICATQLDLPIAIKQETDTDIRISEDTFNIGRNSSPVIKQEDTSIDILDEFAGDDVSDELLHNGACVPSHTVWMDPSLTSEVCNQTTSITCEVTMDRTEYLSEIPSYWPVPCIKTAYVVNLWDPKFDFCDAKGNLLAADALIKRKNQDLSKGPTGHGDSTPKLMIFTGQPIECYRSRLRCSGFTCYEAINPSLVLTEHFELDPASLETLIAAQIKSRITEASSANHFMLMYGTFSF</sequence>
<evidence type="ECO:0000313" key="1">
    <source>
        <dbReference type="EMBL" id="KAF9492465.1"/>
    </source>
</evidence>
<dbReference type="EMBL" id="MU154601">
    <property type="protein sequence ID" value="KAF9492465.1"/>
    <property type="molecule type" value="Genomic_DNA"/>
</dbReference>
<dbReference type="AlphaFoldDB" id="A0A9P5ZTL7"/>
<comment type="caution">
    <text evidence="1">The sequence shown here is derived from an EMBL/GenBank/DDBJ whole genome shotgun (WGS) entry which is preliminary data.</text>
</comment>
<organism evidence="1 2">
    <name type="scientific">Pleurotus eryngii</name>
    <name type="common">Boletus of the steppes</name>
    <dbReference type="NCBI Taxonomy" id="5323"/>
    <lineage>
        <taxon>Eukaryota</taxon>
        <taxon>Fungi</taxon>
        <taxon>Dikarya</taxon>
        <taxon>Basidiomycota</taxon>
        <taxon>Agaricomycotina</taxon>
        <taxon>Agaricomycetes</taxon>
        <taxon>Agaricomycetidae</taxon>
        <taxon>Agaricales</taxon>
        <taxon>Pleurotineae</taxon>
        <taxon>Pleurotaceae</taxon>
        <taxon>Pleurotus</taxon>
    </lineage>
</organism>
<name>A0A9P5ZTL7_PLEER</name>